<proteinExistence type="inferred from homology"/>
<keyword evidence="6 13" id="KW-0732">Signal</keyword>
<comment type="subcellular location">
    <subcellularLocation>
        <location evidence="1 10">Cell outer membrane</location>
        <topology evidence="1 10">Multi-pass membrane protein</topology>
    </subcellularLocation>
</comment>
<accession>A0ABV4AL33</accession>
<dbReference type="Pfam" id="PF00593">
    <property type="entry name" value="TonB_dep_Rec_b-barrel"/>
    <property type="match status" value="1"/>
</dbReference>
<protein>
    <submittedName>
        <fullName evidence="16">TonB-dependent receptor</fullName>
    </submittedName>
</protein>
<feature type="domain" description="TonB-dependent receptor-like beta-barrel" evidence="14">
    <location>
        <begin position="454"/>
        <end position="882"/>
    </location>
</feature>
<dbReference type="InterPro" id="IPR012910">
    <property type="entry name" value="Plug_dom"/>
</dbReference>
<comment type="caution">
    <text evidence="16">The sequence shown here is derived from an EMBL/GenBank/DDBJ whole genome shotgun (WGS) entry which is preliminary data.</text>
</comment>
<evidence type="ECO:0000259" key="14">
    <source>
        <dbReference type="Pfam" id="PF00593"/>
    </source>
</evidence>
<organism evidence="16 17">
    <name type="scientific">Isoalcanivorax beigongshangi</name>
    <dbReference type="NCBI Taxonomy" id="3238810"/>
    <lineage>
        <taxon>Bacteria</taxon>
        <taxon>Pseudomonadati</taxon>
        <taxon>Pseudomonadota</taxon>
        <taxon>Gammaproteobacteria</taxon>
        <taxon>Oceanospirillales</taxon>
        <taxon>Alcanivoracaceae</taxon>
        <taxon>Isoalcanivorax</taxon>
    </lineage>
</organism>
<keyword evidence="7 12" id="KW-0798">TonB box</keyword>
<dbReference type="InterPro" id="IPR039426">
    <property type="entry name" value="TonB-dep_rcpt-like"/>
</dbReference>
<dbReference type="RefSeq" id="WP_369455985.1">
    <property type="nucleotide sequence ID" value="NZ_JBGCUO010000001.1"/>
</dbReference>
<evidence type="ECO:0000256" key="5">
    <source>
        <dbReference type="ARBA" id="ARBA00022692"/>
    </source>
</evidence>
<feature type="signal peptide" evidence="13">
    <location>
        <begin position="1"/>
        <end position="28"/>
    </location>
</feature>
<dbReference type="InterPro" id="IPR010917">
    <property type="entry name" value="TonB_rcpt_CS"/>
</dbReference>
<evidence type="ECO:0000256" key="2">
    <source>
        <dbReference type="ARBA" id="ARBA00009810"/>
    </source>
</evidence>
<keyword evidence="9 10" id="KW-0998">Cell outer membrane</keyword>
<evidence type="ECO:0000256" key="13">
    <source>
        <dbReference type="SAM" id="SignalP"/>
    </source>
</evidence>
<evidence type="ECO:0000256" key="8">
    <source>
        <dbReference type="ARBA" id="ARBA00023136"/>
    </source>
</evidence>
<evidence type="ECO:0000256" key="1">
    <source>
        <dbReference type="ARBA" id="ARBA00004571"/>
    </source>
</evidence>
<evidence type="ECO:0000259" key="15">
    <source>
        <dbReference type="Pfam" id="PF07715"/>
    </source>
</evidence>
<dbReference type="PANTHER" id="PTHR30069">
    <property type="entry name" value="TONB-DEPENDENT OUTER MEMBRANE RECEPTOR"/>
    <property type="match status" value="1"/>
</dbReference>
<evidence type="ECO:0000256" key="7">
    <source>
        <dbReference type="ARBA" id="ARBA00023077"/>
    </source>
</evidence>
<name>A0ABV4AL33_9GAMM</name>
<keyword evidence="3 10" id="KW-0813">Transport</keyword>
<dbReference type="InterPro" id="IPR037066">
    <property type="entry name" value="Plug_dom_sf"/>
</dbReference>
<dbReference type="Pfam" id="PF07715">
    <property type="entry name" value="Plug"/>
    <property type="match status" value="1"/>
</dbReference>
<evidence type="ECO:0000256" key="11">
    <source>
        <dbReference type="PROSITE-ProRule" id="PRU10144"/>
    </source>
</evidence>
<dbReference type="InterPro" id="IPR036942">
    <property type="entry name" value="Beta-barrel_TonB_sf"/>
</dbReference>
<evidence type="ECO:0000256" key="9">
    <source>
        <dbReference type="ARBA" id="ARBA00023237"/>
    </source>
</evidence>
<evidence type="ECO:0000313" key="17">
    <source>
        <dbReference type="Proteomes" id="UP001562065"/>
    </source>
</evidence>
<reference evidence="16 17" key="1">
    <citation type="submission" date="2024-07" db="EMBL/GenBank/DDBJ databases">
        <authorList>
            <person name="Ren Q."/>
        </authorList>
    </citation>
    <scope>NUCLEOTIDE SEQUENCE [LARGE SCALE GENOMIC DNA]</scope>
    <source>
        <strain evidence="16 17">REN37</strain>
    </source>
</reference>
<feature type="short sequence motif" description="TonB C-terminal box" evidence="11">
    <location>
        <begin position="894"/>
        <end position="911"/>
    </location>
</feature>
<keyword evidence="8 10" id="KW-0472">Membrane</keyword>
<dbReference type="PANTHER" id="PTHR30069:SF41">
    <property type="entry name" value="HEME_HEMOPEXIN UTILIZATION PROTEIN C"/>
    <property type="match status" value="1"/>
</dbReference>
<evidence type="ECO:0000256" key="3">
    <source>
        <dbReference type="ARBA" id="ARBA00022448"/>
    </source>
</evidence>
<evidence type="ECO:0000313" key="16">
    <source>
        <dbReference type="EMBL" id="MEY1662756.1"/>
    </source>
</evidence>
<dbReference type="EMBL" id="JBGCUO010000001">
    <property type="protein sequence ID" value="MEY1662756.1"/>
    <property type="molecule type" value="Genomic_DNA"/>
</dbReference>
<evidence type="ECO:0000256" key="10">
    <source>
        <dbReference type="PROSITE-ProRule" id="PRU01360"/>
    </source>
</evidence>
<dbReference type="PROSITE" id="PS01156">
    <property type="entry name" value="TONB_DEPENDENT_REC_2"/>
    <property type="match status" value="1"/>
</dbReference>
<evidence type="ECO:0000256" key="6">
    <source>
        <dbReference type="ARBA" id="ARBA00022729"/>
    </source>
</evidence>
<gene>
    <name evidence="16" type="ORF">AB5I84_11400</name>
</gene>
<dbReference type="Gene3D" id="2.40.170.20">
    <property type="entry name" value="TonB-dependent receptor, beta-barrel domain"/>
    <property type="match status" value="1"/>
</dbReference>
<evidence type="ECO:0000256" key="12">
    <source>
        <dbReference type="RuleBase" id="RU003357"/>
    </source>
</evidence>
<comment type="similarity">
    <text evidence="2 10 12">Belongs to the TonB-dependent receptor family.</text>
</comment>
<feature type="domain" description="TonB-dependent receptor plug" evidence="15">
    <location>
        <begin position="136"/>
        <end position="243"/>
    </location>
</feature>
<feature type="chain" id="PRO_5045808021" evidence="13">
    <location>
        <begin position="29"/>
        <end position="911"/>
    </location>
</feature>
<keyword evidence="16" id="KW-0675">Receptor</keyword>
<dbReference type="Gene3D" id="2.170.130.10">
    <property type="entry name" value="TonB-dependent receptor, plug domain"/>
    <property type="match status" value="1"/>
</dbReference>
<dbReference type="InterPro" id="IPR000531">
    <property type="entry name" value="Beta-barrel_TonB"/>
</dbReference>
<dbReference type="PROSITE" id="PS52016">
    <property type="entry name" value="TONB_DEPENDENT_REC_3"/>
    <property type="match status" value="1"/>
</dbReference>
<dbReference type="Gene3D" id="3.55.50.30">
    <property type="match status" value="1"/>
</dbReference>
<keyword evidence="17" id="KW-1185">Reference proteome</keyword>
<dbReference type="Proteomes" id="UP001562065">
    <property type="component" value="Unassembled WGS sequence"/>
</dbReference>
<evidence type="ECO:0000256" key="4">
    <source>
        <dbReference type="ARBA" id="ARBA00022452"/>
    </source>
</evidence>
<dbReference type="SUPFAM" id="SSF56935">
    <property type="entry name" value="Porins"/>
    <property type="match status" value="1"/>
</dbReference>
<keyword evidence="5 10" id="KW-0812">Transmembrane</keyword>
<keyword evidence="4 10" id="KW-1134">Transmembrane beta strand</keyword>
<sequence length="911" mass="100247">MTSSRSLVVRRRRWLLCAALSLAPLAVAAPVLADSGYQVAAQPLGSALTQLARDAGVQLSFDSALVAPFHALEMRAGSVGAMLDQLLLGTGLRWGRTSGGVYVIEALAPLDERADLSLGPVTVIGEAGPQDEPYRSSGSAVALTQRDIELFRGTSVGDIFKGTTGVLVGENRNSGGLDVNIRGMQGQSRVPILIDGSRQETTVYRGYAGVSSRTYVDPDLIGSIYIEKGPVMGVEGTGATGGVVNMTTLRAEDIVKPGATEGVRLRASALGNNSGKRAPVGSTSGYNVNNLDGLSNDVYRINCVTPSLCEGPHDINRVMGPSYTMNRPQMLDLRGWAGSLAVAKRFESVDLVAAYAQRRQGNYYAGRHGPTPELDLSDQLDRKFWTEVRPTLTGASRFRGGERIANSHMESTSTLLKAHFFLPDDHDLELGFIRYVSDYGELMPSQLLWLGEVRETGGSHVDARTYTARHRWNPAAWMDRINLRANLWHTDTDSSNQNYSEELTGSTGVTGKESEDYQRWGADLSNGMRFVGGGEWHWHYGVSWQEEKLRTEDGAGGAGGFVDTSGRQGSRDEVSAFTSLKWAPVDSVEVEAGVRYTRFTARDRKPYHVTAGNSACVDSNGDGQCDPLSYRNTHSGTAPVVSASWEFLPGQQLYVRYAEALRMPSLFESTSGFSTAPALDVELKPEHAKNREIGWNLARDDLFLPGDRLRVKLATFENRTDDYLTRTMPNLWEEDAHARFFTTRNIGDVEFFGSELMVEYDAGRWFTEFGGTRYHHVELCYYGSYRRQTCTDYGIEGSYVNNMIPPNWHASALLGVRLLQNKLELGVRTILMGKRNSTPEFDNETAGGFASPVQWRNYQLYDLFLSYRPNDTVTVDVNVDNVTDRYYLDALSLGLVPAPGRSARLSVALQF</sequence>